<dbReference type="GO" id="GO:0005634">
    <property type="term" value="C:nucleus"/>
    <property type="evidence" value="ECO:0007669"/>
    <property type="project" value="UniProtKB-SubCell"/>
</dbReference>
<evidence type="ECO:0000313" key="5">
    <source>
        <dbReference type="Proteomes" id="UP000596660"/>
    </source>
</evidence>
<dbReference type="InterPro" id="IPR035441">
    <property type="entry name" value="TFIIS/LEDGF_dom_sf"/>
</dbReference>
<dbReference type="Gramene" id="AUR62035030-RA">
    <property type="protein sequence ID" value="AUR62035030-RA:cds"/>
    <property type="gene ID" value="AUR62035030"/>
</dbReference>
<reference evidence="4" key="1">
    <citation type="journal article" date="2017" name="Nature">
        <title>The genome of Chenopodium quinoa.</title>
        <authorList>
            <person name="Jarvis D.E."/>
            <person name="Ho Y.S."/>
            <person name="Lightfoot D.J."/>
            <person name="Schmoeckel S.M."/>
            <person name="Li B."/>
            <person name="Borm T.J.A."/>
            <person name="Ohyanagi H."/>
            <person name="Mineta K."/>
            <person name="Michell C.T."/>
            <person name="Saber N."/>
            <person name="Kharbatia N.M."/>
            <person name="Rupper R.R."/>
            <person name="Sharp A.R."/>
            <person name="Dally N."/>
            <person name="Boughton B.A."/>
            <person name="Woo Y.H."/>
            <person name="Gao G."/>
            <person name="Schijlen E.G.W.M."/>
            <person name="Guo X."/>
            <person name="Momin A.A."/>
            <person name="Negrao S."/>
            <person name="Al-Babili S."/>
            <person name="Gehring C."/>
            <person name="Roessner U."/>
            <person name="Jung C."/>
            <person name="Murphy K."/>
            <person name="Arold S.T."/>
            <person name="Gojobori T."/>
            <person name="van der Linden C.G."/>
            <person name="van Loo E.N."/>
            <person name="Jellen E.N."/>
            <person name="Maughan P.J."/>
            <person name="Tester M."/>
        </authorList>
    </citation>
    <scope>NUCLEOTIDE SEQUENCE [LARGE SCALE GENOMIC DNA]</scope>
    <source>
        <strain evidence="4">cv. PI 614886</strain>
    </source>
</reference>
<evidence type="ECO:0000313" key="4">
    <source>
        <dbReference type="EnsemblPlants" id="AUR62035030-RA:cds"/>
    </source>
</evidence>
<dbReference type="Proteomes" id="UP000596660">
    <property type="component" value="Unplaced"/>
</dbReference>
<feature type="region of interest" description="Disordered" evidence="2">
    <location>
        <begin position="461"/>
        <end position="515"/>
    </location>
</feature>
<dbReference type="Pfam" id="PF08711">
    <property type="entry name" value="Med26"/>
    <property type="match status" value="1"/>
</dbReference>
<dbReference type="Gene3D" id="1.20.930.10">
    <property type="entry name" value="Conserved domain common to transcription factors TFIIS, elongin A, CRSP70"/>
    <property type="match status" value="1"/>
</dbReference>
<keyword evidence="1" id="KW-0539">Nucleus</keyword>
<protein>
    <recommendedName>
        <fullName evidence="3">TFIIS N-terminal domain-containing protein</fullName>
    </recommendedName>
</protein>
<evidence type="ECO:0000256" key="2">
    <source>
        <dbReference type="SAM" id="MobiDB-lite"/>
    </source>
</evidence>
<feature type="region of interest" description="Disordered" evidence="2">
    <location>
        <begin position="398"/>
        <end position="444"/>
    </location>
</feature>
<dbReference type="SUPFAM" id="SSF47676">
    <property type="entry name" value="Conserved domain common to transcription factors TFIIS, elongin A, CRSP70"/>
    <property type="match status" value="1"/>
</dbReference>
<dbReference type="InterPro" id="IPR017923">
    <property type="entry name" value="TFIIS_N"/>
</dbReference>
<feature type="region of interest" description="Disordered" evidence="2">
    <location>
        <begin position="1051"/>
        <end position="1096"/>
    </location>
</feature>
<feature type="compositionally biased region" description="Basic and acidic residues" evidence="2">
    <location>
        <begin position="270"/>
        <end position="288"/>
    </location>
</feature>
<feature type="region of interest" description="Disordered" evidence="2">
    <location>
        <begin position="261"/>
        <end position="335"/>
    </location>
</feature>
<sequence length="1096" mass="119185">MFCALCTVALKWDIEFSAILVVGTVHLISHYGSLAFGLWNFINSFCILDCLVSRNGDYGLHCFYSRVSLINQVLLPEVLKSTITLLALIGTVDLEAFKWNVSIMTLEDFFTLTEMKDGFTTPARVEELITAMQKKKDSSVKSVGDATRQWAAVAGTIAATENKECLDLFVQLNGLWFIDRWLKDAQAFPDEASDCFVEEAISALLQAVEKLQVDNEKLASSGICVTVKSLLNYKSPRVQDKASALFDSWRSKDVDLKSMDVEKAPVYNDPKLDNQNDSKLDNQNDPKVDTQNNPKVDNQDLESQFTANNGSPTRSSGNQKVEGAEGGKVELSNDKDDFQMISNHEVSNTGCLDMSAKLESTDGDLVREEVCPSDGILDSECITLSKQSKDGLISEALKPEPLGEDAKHESKNELLPDRSGDMKVTSASDVSDSKDISSGNDAKAVEEAVVKSDIEAYDVKNESPMKVTSSCDTDRPVEESSNVMDDSEQNALEQGDGSALKESKNQTSTLSRLDDLDDHSELKRYRQSERRYLGSSCEFARLTKNSKTTDIIRQTQDMDLENGTVDALEVARLVAKEVEREVVVSRGGGKPQDSPKSINAEQDLQIDGPANQLSATENTPDASGKVPVMSLTNVETNPTNHTQDAESSLVTDVAREPESITEKNIWEFDLNQEFSSEDADHQLDTSSNPVSVVSASRAVVASGMPAGPLQFEGSLGWKGSAATSAFRPASPRRASDSDKALSGGGTSSGSRQRQDFLDFDLNVAERGDDKIVNPVLGKPKQLLPSLPSGESSVELSPKRSQRLKLDLNQTEDDGGLPACDWKMGGFVFQPQICQRSPSPASSSSCMQPSMRNFDLNDNLFNCNDSSDQPVILSESSRKVNPCMGPPDDTVISIMGTKVKRNAFPPQTPLPFLNGRAPEPVMDASLLRGPLMGLGPAVPYPQSVYGYNGLAMGSAVSLASAQICRPGGPIPYVFDSRGAPYLPQMMGSASNVPSTYCQSPLVMNMMSATPGPTQASPLRPSFDLNSGFGNAVEAGNPDSSFFRPLFIPHVQSRPSEEQLRESFRPMGSGNSGGKRKEPDSGWELYPTNYKHQQPPHL</sequence>
<accession>A0A803MTN9</accession>
<dbReference type="PROSITE" id="PS51319">
    <property type="entry name" value="TFIIS_N"/>
    <property type="match status" value="1"/>
</dbReference>
<dbReference type="PANTHER" id="PTHR47292">
    <property type="entry name" value="TRANSCRIPTION ELONGATION FACTOR (TFIIS) FAMILY PROTEIN-RELATED"/>
    <property type="match status" value="1"/>
</dbReference>
<organism evidence="4 5">
    <name type="scientific">Chenopodium quinoa</name>
    <name type="common">Quinoa</name>
    <dbReference type="NCBI Taxonomy" id="63459"/>
    <lineage>
        <taxon>Eukaryota</taxon>
        <taxon>Viridiplantae</taxon>
        <taxon>Streptophyta</taxon>
        <taxon>Embryophyta</taxon>
        <taxon>Tracheophyta</taxon>
        <taxon>Spermatophyta</taxon>
        <taxon>Magnoliopsida</taxon>
        <taxon>eudicotyledons</taxon>
        <taxon>Gunneridae</taxon>
        <taxon>Pentapetalae</taxon>
        <taxon>Caryophyllales</taxon>
        <taxon>Chenopodiaceae</taxon>
        <taxon>Chenopodioideae</taxon>
        <taxon>Atripliceae</taxon>
        <taxon>Chenopodium</taxon>
    </lineage>
</organism>
<feature type="domain" description="TFIIS N-terminal" evidence="3">
    <location>
        <begin position="176"/>
        <end position="256"/>
    </location>
</feature>
<feature type="region of interest" description="Disordered" evidence="2">
    <location>
        <begin position="636"/>
        <end position="656"/>
    </location>
</feature>
<reference evidence="4" key="2">
    <citation type="submission" date="2021-03" db="UniProtKB">
        <authorList>
            <consortium name="EnsemblPlants"/>
        </authorList>
    </citation>
    <scope>IDENTIFICATION</scope>
</reference>
<comment type="subcellular location">
    <subcellularLocation>
        <location evidence="1">Nucleus</location>
    </subcellularLocation>
</comment>
<proteinExistence type="predicted"/>
<name>A0A803MTN9_CHEQI</name>
<dbReference type="PANTHER" id="PTHR47292:SF1">
    <property type="entry name" value="TRANSCRIPTION ELONGATION FACTOR (TFIIS) FAMILY PROTEIN"/>
    <property type="match status" value="1"/>
</dbReference>
<feature type="compositionally biased region" description="Basic and acidic residues" evidence="2">
    <location>
        <begin position="1053"/>
        <end position="1062"/>
    </location>
</feature>
<feature type="compositionally biased region" description="Polar residues" evidence="2">
    <location>
        <begin position="636"/>
        <end position="650"/>
    </location>
</feature>
<keyword evidence="5" id="KW-1185">Reference proteome</keyword>
<feature type="compositionally biased region" description="Polar residues" evidence="2">
    <location>
        <begin position="425"/>
        <end position="440"/>
    </location>
</feature>
<feature type="compositionally biased region" description="Basic and acidic residues" evidence="2">
    <location>
        <begin position="322"/>
        <end position="335"/>
    </location>
</feature>
<feature type="compositionally biased region" description="Polar residues" evidence="2">
    <location>
        <begin position="289"/>
        <end position="319"/>
    </location>
</feature>
<feature type="compositionally biased region" description="Basic and acidic residues" evidence="2">
    <location>
        <begin position="404"/>
        <end position="421"/>
    </location>
</feature>
<feature type="region of interest" description="Disordered" evidence="2">
    <location>
        <begin position="722"/>
        <end position="753"/>
    </location>
</feature>
<dbReference type="OMA" id="DRENYEM"/>
<evidence type="ECO:0000259" key="3">
    <source>
        <dbReference type="PROSITE" id="PS51319"/>
    </source>
</evidence>
<evidence type="ECO:0000256" key="1">
    <source>
        <dbReference type="PROSITE-ProRule" id="PRU00649"/>
    </source>
</evidence>
<feature type="compositionally biased region" description="Polar residues" evidence="2">
    <location>
        <begin position="479"/>
        <end position="492"/>
    </location>
</feature>
<dbReference type="AlphaFoldDB" id="A0A803MTN9"/>
<feature type="region of interest" description="Disordered" evidence="2">
    <location>
        <begin position="774"/>
        <end position="800"/>
    </location>
</feature>
<dbReference type="EnsemblPlants" id="AUR62035030-RA">
    <property type="protein sequence ID" value="AUR62035030-RA:cds"/>
    <property type="gene ID" value="AUR62035030"/>
</dbReference>